<dbReference type="InterPro" id="IPR028082">
    <property type="entry name" value="Peripla_BP_I"/>
</dbReference>
<reference evidence="8 9" key="1">
    <citation type="journal article" date="2019" name="Int. J. Syst. Evol. Microbiol.">
        <title>The Global Catalogue of Microorganisms (GCM) 10K type strain sequencing project: providing services to taxonomists for standard genome sequencing and annotation.</title>
        <authorList>
            <consortium name="The Broad Institute Genomics Platform"/>
            <consortium name="The Broad Institute Genome Sequencing Center for Infectious Disease"/>
            <person name="Wu L."/>
            <person name="Ma J."/>
        </authorList>
    </citation>
    <scope>NUCLEOTIDE SEQUENCE [LARGE SCALE GENOMIC DNA]</scope>
    <source>
        <strain evidence="8 9">CGMCC 1.3240</strain>
    </source>
</reference>
<dbReference type="Pfam" id="PF02608">
    <property type="entry name" value="Bmp"/>
    <property type="match status" value="1"/>
</dbReference>
<dbReference type="CDD" id="cd06354">
    <property type="entry name" value="PBP1_PrnA-like"/>
    <property type="match status" value="1"/>
</dbReference>
<keyword evidence="3" id="KW-1003">Cell membrane</keyword>
<gene>
    <name evidence="8" type="ORF">ACFQGH_15855</name>
</gene>
<dbReference type="GO" id="GO:0005886">
    <property type="term" value="C:plasma membrane"/>
    <property type="evidence" value="ECO:0007669"/>
    <property type="project" value="UniProtKB-SubCell"/>
</dbReference>
<dbReference type="EMBL" id="JBHSXQ010000004">
    <property type="protein sequence ID" value="MFC6906670.1"/>
    <property type="molecule type" value="Genomic_DNA"/>
</dbReference>
<keyword evidence="9" id="KW-1185">Reference proteome</keyword>
<dbReference type="Proteomes" id="UP001596312">
    <property type="component" value="Unassembled WGS sequence"/>
</dbReference>
<comment type="similarity">
    <text evidence="2">Belongs to the BMP lipoprotein family.</text>
</comment>
<dbReference type="SUPFAM" id="SSF53822">
    <property type="entry name" value="Periplasmic binding protein-like I"/>
    <property type="match status" value="1"/>
</dbReference>
<dbReference type="PANTHER" id="PTHR34296:SF2">
    <property type="entry name" value="ABC TRANSPORTER GUANOSINE-BINDING PROTEIN NUPN"/>
    <property type="match status" value="1"/>
</dbReference>
<evidence type="ECO:0000256" key="5">
    <source>
        <dbReference type="ARBA" id="ARBA00023136"/>
    </source>
</evidence>
<keyword evidence="4" id="KW-0732">Signal</keyword>
<feature type="domain" description="ABC transporter substrate-binding protein PnrA-like" evidence="7">
    <location>
        <begin position="41"/>
        <end position="351"/>
    </location>
</feature>
<dbReference type="RefSeq" id="WP_340605240.1">
    <property type="nucleotide sequence ID" value="NZ_JBBMXV010000004.1"/>
</dbReference>
<comment type="subcellular location">
    <subcellularLocation>
        <location evidence="1">Cell membrane</location>
        <topology evidence="1">Lipid-anchor</topology>
    </subcellularLocation>
</comment>
<dbReference type="AlphaFoldDB" id="A0ABD5V934"/>
<organism evidence="8 9">
    <name type="scientific">Halalkalicoccus tibetensis</name>
    <dbReference type="NCBI Taxonomy" id="175632"/>
    <lineage>
        <taxon>Archaea</taxon>
        <taxon>Methanobacteriati</taxon>
        <taxon>Methanobacteriota</taxon>
        <taxon>Stenosarchaea group</taxon>
        <taxon>Halobacteria</taxon>
        <taxon>Halobacteriales</taxon>
        <taxon>Halococcaceae</taxon>
        <taxon>Halalkalicoccus</taxon>
    </lineage>
</organism>
<proteinExistence type="inferred from homology"/>
<dbReference type="PROSITE" id="PS51257">
    <property type="entry name" value="PROKAR_LIPOPROTEIN"/>
    <property type="match status" value="1"/>
</dbReference>
<dbReference type="InterPro" id="IPR003760">
    <property type="entry name" value="PnrA-like"/>
</dbReference>
<sequence length="356" mass="37377">MQRRAFLATVGGGVPVATAGCLIGDEGDDGEGNGDDADVTVGMIYSTGGLGDESFNDMANVGIQQAQEDFDIEYQDAEPDAPADMNDMQRQFAGSDDIDVVICIGFDHEADLQDNAEEFSDTQFVLVDAVVEAENVANYVFREHEGSFQVGHLAGLLTGTEYAHAGGETDPDEAVVGFVGGEETSLIERFEAGYTAGAQYADEGIATPSAYAGSWNDPTTGQEIASSMYDGGADVVYHAAGGTGGGVFEAAQSAGRFAIGVDDDQSRSAEEFSDVIVASMIKRVDMAVHESVEAIVEDTFEGGETNDLGLEDEGVGAVIGQDFEDELPEEILDALEESRAAIVDGEIEVPEDPDDV</sequence>
<evidence type="ECO:0000256" key="1">
    <source>
        <dbReference type="ARBA" id="ARBA00004193"/>
    </source>
</evidence>
<evidence type="ECO:0000313" key="9">
    <source>
        <dbReference type="Proteomes" id="UP001596312"/>
    </source>
</evidence>
<dbReference type="Gene3D" id="3.40.50.2300">
    <property type="match status" value="2"/>
</dbReference>
<dbReference type="PANTHER" id="PTHR34296">
    <property type="entry name" value="TRANSCRIPTIONAL ACTIVATOR PROTEIN MED"/>
    <property type="match status" value="1"/>
</dbReference>
<dbReference type="InterPro" id="IPR050957">
    <property type="entry name" value="BMP_lipoprotein"/>
</dbReference>
<evidence type="ECO:0000256" key="4">
    <source>
        <dbReference type="ARBA" id="ARBA00022729"/>
    </source>
</evidence>
<evidence type="ECO:0000256" key="2">
    <source>
        <dbReference type="ARBA" id="ARBA00008610"/>
    </source>
</evidence>
<comment type="caution">
    <text evidence="8">The sequence shown here is derived from an EMBL/GenBank/DDBJ whole genome shotgun (WGS) entry which is preliminary data.</text>
</comment>
<evidence type="ECO:0000313" key="8">
    <source>
        <dbReference type="EMBL" id="MFC6906670.1"/>
    </source>
</evidence>
<name>A0ABD5V934_9EURY</name>
<evidence type="ECO:0000256" key="6">
    <source>
        <dbReference type="ARBA" id="ARBA00023288"/>
    </source>
</evidence>
<evidence type="ECO:0000256" key="3">
    <source>
        <dbReference type="ARBA" id="ARBA00022475"/>
    </source>
</evidence>
<accession>A0ABD5V934</accession>
<protein>
    <submittedName>
        <fullName evidence="8">BMP family protein</fullName>
    </submittedName>
</protein>
<keyword evidence="6" id="KW-0449">Lipoprotein</keyword>
<keyword evidence="5" id="KW-0472">Membrane</keyword>
<evidence type="ECO:0000259" key="7">
    <source>
        <dbReference type="Pfam" id="PF02608"/>
    </source>
</evidence>